<protein>
    <recommendedName>
        <fullName evidence="4">Transmembrane protein 243</fullName>
    </recommendedName>
</protein>
<dbReference type="InterPro" id="IPR022564">
    <property type="entry name" value="DUF2678"/>
</dbReference>
<dbReference type="AlphaFoldDB" id="H2ZQE2"/>
<name>H2ZQE2_CIOSA</name>
<dbReference type="PANTHER" id="PTHR28603">
    <property type="entry name" value="TRANSMEMBRANE PROTEIN 243"/>
    <property type="match status" value="1"/>
</dbReference>
<dbReference type="PANTHER" id="PTHR28603:SF1">
    <property type="entry name" value="TRANSMEMBRANE PROTEIN 243"/>
    <property type="match status" value="1"/>
</dbReference>
<keyword evidence="3" id="KW-1185">Reference proteome</keyword>
<accession>H2ZQE2</accession>
<evidence type="ECO:0000256" key="1">
    <source>
        <dbReference type="SAM" id="Phobius"/>
    </source>
</evidence>
<feature type="transmembrane region" description="Helical" evidence="1">
    <location>
        <begin position="96"/>
        <end position="115"/>
    </location>
</feature>
<feature type="transmembrane region" description="Helical" evidence="1">
    <location>
        <begin position="30"/>
        <end position="52"/>
    </location>
</feature>
<keyword evidence="1" id="KW-1133">Transmembrane helix</keyword>
<dbReference type="Proteomes" id="UP000007875">
    <property type="component" value="Unassembled WGS sequence"/>
</dbReference>
<sequence>HEDFQEMIAYHAPDDIDRPLFGVGTRRERLINLIIGIVTSLCVLATLISAFIFPQNNQVHALHIYFATCIVLVCMNLLTLIYWYRQGDVDPKFRRMIYFNACCIILLCVSANLYFHCTVSTCNNANNT</sequence>
<keyword evidence="1" id="KW-0812">Transmembrane</keyword>
<reference evidence="3" key="1">
    <citation type="submission" date="2003-08" db="EMBL/GenBank/DDBJ databases">
        <authorList>
            <person name="Birren B."/>
            <person name="Nusbaum C."/>
            <person name="Abebe A."/>
            <person name="Abouelleil A."/>
            <person name="Adekoya E."/>
            <person name="Ait-zahra M."/>
            <person name="Allen N."/>
            <person name="Allen T."/>
            <person name="An P."/>
            <person name="Anderson M."/>
            <person name="Anderson S."/>
            <person name="Arachchi H."/>
            <person name="Armbruster J."/>
            <person name="Bachantsang P."/>
            <person name="Baldwin J."/>
            <person name="Barry A."/>
            <person name="Bayul T."/>
            <person name="Blitshsteyn B."/>
            <person name="Bloom T."/>
            <person name="Blye J."/>
            <person name="Boguslavskiy L."/>
            <person name="Borowsky M."/>
            <person name="Boukhgalter B."/>
            <person name="Brunache A."/>
            <person name="Butler J."/>
            <person name="Calixte N."/>
            <person name="Calvo S."/>
            <person name="Camarata J."/>
            <person name="Campo K."/>
            <person name="Chang J."/>
            <person name="Cheshatsang Y."/>
            <person name="Citroen M."/>
            <person name="Collymore A."/>
            <person name="Considine T."/>
            <person name="Cook A."/>
            <person name="Cooke P."/>
            <person name="Corum B."/>
            <person name="Cuomo C."/>
            <person name="David R."/>
            <person name="Dawoe T."/>
            <person name="Degray S."/>
            <person name="Dodge S."/>
            <person name="Dooley K."/>
            <person name="Dorje P."/>
            <person name="Dorjee K."/>
            <person name="Dorris L."/>
            <person name="Duffey N."/>
            <person name="Dupes A."/>
            <person name="Elkins T."/>
            <person name="Engels R."/>
            <person name="Erickson J."/>
            <person name="Farina A."/>
            <person name="Faro S."/>
            <person name="Ferreira P."/>
            <person name="Fischer H."/>
            <person name="Fitzgerald M."/>
            <person name="Foley K."/>
            <person name="Gage D."/>
            <person name="Galagan J."/>
            <person name="Gearin G."/>
            <person name="Gnerre S."/>
            <person name="Gnirke A."/>
            <person name="Goyette A."/>
            <person name="Graham J."/>
            <person name="Grandbois E."/>
            <person name="Gyaltsen K."/>
            <person name="Hafez N."/>
            <person name="Hagopian D."/>
            <person name="Hagos B."/>
            <person name="Hall J."/>
            <person name="Hatcher B."/>
            <person name="Heller A."/>
            <person name="Higgins H."/>
            <person name="Honan T."/>
            <person name="Horn A."/>
            <person name="Houde N."/>
            <person name="Hughes L."/>
            <person name="Hulme W."/>
            <person name="Husby E."/>
            <person name="Iliev I."/>
            <person name="Jaffe D."/>
            <person name="Jones C."/>
            <person name="Kamal M."/>
            <person name="Kamat A."/>
            <person name="Kamvysselis M."/>
            <person name="Karlsson E."/>
            <person name="Kells C."/>
            <person name="Kieu A."/>
            <person name="Kisner P."/>
            <person name="Kodira C."/>
            <person name="Kulbokas E."/>
            <person name="Labutti K."/>
            <person name="Lama D."/>
            <person name="Landers T."/>
            <person name="Leger J."/>
            <person name="Levine S."/>
            <person name="Lewis D."/>
            <person name="Lewis T."/>
            <person name="Lindblad-toh K."/>
            <person name="Liu X."/>
            <person name="Lokyitsang T."/>
            <person name="Lokyitsang Y."/>
            <person name="Lucien O."/>
            <person name="Lui A."/>
            <person name="Ma L.J."/>
            <person name="Mabbitt R."/>
            <person name="Macdonald J."/>
            <person name="Maclean C."/>
            <person name="Major J."/>
            <person name="Manning J."/>
            <person name="Marabella R."/>
            <person name="Maru K."/>
            <person name="Matthews C."/>
            <person name="Mauceli E."/>
            <person name="Mccarthy M."/>
            <person name="Mcdonough S."/>
            <person name="Mcghee T."/>
            <person name="Meldrim J."/>
            <person name="Meneus L."/>
            <person name="Mesirov J."/>
            <person name="Mihalev A."/>
            <person name="Mihova T."/>
            <person name="Mikkelsen T."/>
            <person name="Mlenga V."/>
            <person name="Moru K."/>
            <person name="Mozes J."/>
            <person name="Mulrain L."/>
            <person name="Munson G."/>
            <person name="Naylor J."/>
            <person name="Newes C."/>
            <person name="Nguyen C."/>
            <person name="Nguyen N."/>
            <person name="Nguyen T."/>
            <person name="Nicol R."/>
            <person name="Nielsen C."/>
            <person name="Nizzari M."/>
            <person name="Norbu C."/>
            <person name="Norbu N."/>
            <person name="O'donnell P."/>
            <person name="Okoawo O."/>
            <person name="O'leary S."/>
            <person name="Omotosho B."/>
            <person name="O'neill K."/>
            <person name="Osman S."/>
            <person name="Parker S."/>
            <person name="Perrin D."/>
            <person name="Phunkhang P."/>
            <person name="Piqani B."/>
            <person name="Purcell S."/>
            <person name="Rachupka T."/>
            <person name="Ramasamy U."/>
            <person name="Rameau R."/>
            <person name="Ray V."/>
            <person name="Raymond C."/>
            <person name="Retta R."/>
            <person name="Richardson S."/>
            <person name="Rise C."/>
            <person name="Rodriguez J."/>
            <person name="Rogers J."/>
            <person name="Rogov P."/>
            <person name="Rutman M."/>
            <person name="Schupbach R."/>
            <person name="Seaman C."/>
            <person name="Settipalli S."/>
            <person name="Sharpe T."/>
            <person name="Sheridan J."/>
            <person name="Sherpa N."/>
            <person name="Shi J."/>
            <person name="Smirnov S."/>
            <person name="Smith C."/>
            <person name="Sougnez C."/>
            <person name="Spencer B."/>
            <person name="Stalker J."/>
            <person name="Stange-thomann N."/>
            <person name="Stavropoulos S."/>
            <person name="Stetson K."/>
            <person name="Stone C."/>
            <person name="Stone S."/>
            <person name="Stubbs M."/>
            <person name="Talamas J."/>
            <person name="Tchuinga P."/>
            <person name="Tenzing P."/>
            <person name="Tesfaye S."/>
            <person name="Theodore J."/>
            <person name="Thoulutsang Y."/>
            <person name="Topham K."/>
            <person name="Towey S."/>
            <person name="Tsamla T."/>
            <person name="Tsomo N."/>
            <person name="Vallee D."/>
            <person name="Vassiliev H."/>
            <person name="Venkataraman V."/>
            <person name="Vinson J."/>
            <person name="Vo A."/>
            <person name="Wade C."/>
            <person name="Wang S."/>
            <person name="Wangchuk T."/>
            <person name="Wangdi T."/>
            <person name="Whittaker C."/>
            <person name="Wilkinson J."/>
            <person name="Wu Y."/>
            <person name="Wyman D."/>
            <person name="Yadav S."/>
            <person name="Yang S."/>
            <person name="Yang X."/>
            <person name="Yeager S."/>
            <person name="Yee E."/>
            <person name="Young G."/>
            <person name="Zainoun J."/>
            <person name="Zembeck L."/>
            <person name="Zimmer A."/>
            <person name="Zody M."/>
            <person name="Lander E."/>
        </authorList>
    </citation>
    <scope>NUCLEOTIDE SEQUENCE [LARGE SCALE GENOMIC DNA]</scope>
</reference>
<dbReference type="GeneTree" id="ENSGT00390000010221"/>
<dbReference type="InParanoid" id="H2ZQE2"/>
<dbReference type="Pfam" id="PF10856">
    <property type="entry name" value="DUF2678"/>
    <property type="match status" value="1"/>
</dbReference>
<organism evidence="2 3">
    <name type="scientific">Ciona savignyi</name>
    <name type="common">Pacific transparent sea squirt</name>
    <dbReference type="NCBI Taxonomy" id="51511"/>
    <lineage>
        <taxon>Eukaryota</taxon>
        <taxon>Metazoa</taxon>
        <taxon>Chordata</taxon>
        <taxon>Tunicata</taxon>
        <taxon>Ascidiacea</taxon>
        <taxon>Phlebobranchia</taxon>
        <taxon>Cionidae</taxon>
        <taxon>Ciona</taxon>
    </lineage>
</organism>
<dbReference type="OMA" id="HAMLIHW"/>
<proteinExistence type="predicted"/>
<evidence type="ECO:0000313" key="2">
    <source>
        <dbReference type="Ensembl" id="ENSCSAVP00000019808.1"/>
    </source>
</evidence>
<evidence type="ECO:0008006" key="4">
    <source>
        <dbReference type="Google" id="ProtNLM"/>
    </source>
</evidence>
<reference evidence="2" key="2">
    <citation type="submission" date="2025-08" db="UniProtKB">
        <authorList>
            <consortium name="Ensembl"/>
        </authorList>
    </citation>
    <scope>IDENTIFICATION</scope>
</reference>
<dbReference type="eggNOG" id="ENOG502RZ1F">
    <property type="taxonomic scope" value="Eukaryota"/>
</dbReference>
<feature type="transmembrane region" description="Helical" evidence="1">
    <location>
        <begin position="64"/>
        <end position="84"/>
    </location>
</feature>
<keyword evidence="1" id="KW-0472">Membrane</keyword>
<dbReference type="HOGENOM" id="CLU_148752_0_0_1"/>
<reference evidence="2" key="3">
    <citation type="submission" date="2025-09" db="UniProtKB">
        <authorList>
            <consortium name="Ensembl"/>
        </authorList>
    </citation>
    <scope>IDENTIFICATION</scope>
</reference>
<dbReference type="Ensembl" id="ENSCSAVT00000020021.1">
    <property type="protein sequence ID" value="ENSCSAVP00000019808.1"/>
    <property type="gene ID" value="ENSCSAVG00000011631.1"/>
</dbReference>
<evidence type="ECO:0000313" key="3">
    <source>
        <dbReference type="Proteomes" id="UP000007875"/>
    </source>
</evidence>